<keyword evidence="8" id="KW-1185">Reference proteome</keyword>
<dbReference type="Pfam" id="PF00931">
    <property type="entry name" value="NB-ARC"/>
    <property type="match status" value="1"/>
</dbReference>
<dbReference type="GO" id="GO:0005524">
    <property type="term" value="F:ATP binding"/>
    <property type="evidence" value="ECO:0007669"/>
    <property type="project" value="UniProtKB-KW"/>
</dbReference>
<dbReference type="GO" id="GO:0006952">
    <property type="term" value="P:defense response"/>
    <property type="evidence" value="ECO:0007669"/>
    <property type="project" value="UniProtKB-KW"/>
</dbReference>
<dbReference type="Gene3D" id="1.10.8.430">
    <property type="entry name" value="Helical domain of apoptotic protease-activating factors"/>
    <property type="match status" value="1"/>
</dbReference>
<evidence type="ECO:0000256" key="2">
    <source>
        <dbReference type="ARBA" id="ARBA00022614"/>
    </source>
</evidence>
<dbReference type="GO" id="GO:0043531">
    <property type="term" value="F:ADP binding"/>
    <property type="evidence" value="ECO:0007669"/>
    <property type="project" value="InterPro"/>
</dbReference>
<evidence type="ECO:0000256" key="1">
    <source>
        <dbReference type="ARBA" id="ARBA00008894"/>
    </source>
</evidence>
<comment type="similarity">
    <text evidence="1">Belongs to the disease resistance NB-LRR family.</text>
</comment>
<keyword evidence="3" id="KW-0547">Nucleotide-binding</keyword>
<evidence type="ECO:0000313" key="8">
    <source>
        <dbReference type="Proteomes" id="UP001161247"/>
    </source>
</evidence>
<dbReference type="SUPFAM" id="SSF52540">
    <property type="entry name" value="P-loop containing nucleoside triphosphate hydrolases"/>
    <property type="match status" value="1"/>
</dbReference>
<accession>A0AAV1DPZ4</accession>
<evidence type="ECO:0000259" key="6">
    <source>
        <dbReference type="Pfam" id="PF00931"/>
    </source>
</evidence>
<proteinExistence type="inferred from homology"/>
<dbReference type="InterPro" id="IPR002182">
    <property type="entry name" value="NB-ARC"/>
</dbReference>
<dbReference type="AlphaFoldDB" id="A0AAV1DPZ4"/>
<organism evidence="7 8">
    <name type="scientific">Oldenlandia corymbosa var. corymbosa</name>
    <dbReference type="NCBI Taxonomy" id="529605"/>
    <lineage>
        <taxon>Eukaryota</taxon>
        <taxon>Viridiplantae</taxon>
        <taxon>Streptophyta</taxon>
        <taxon>Embryophyta</taxon>
        <taxon>Tracheophyta</taxon>
        <taxon>Spermatophyta</taxon>
        <taxon>Magnoliopsida</taxon>
        <taxon>eudicotyledons</taxon>
        <taxon>Gunneridae</taxon>
        <taxon>Pentapetalae</taxon>
        <taxon>asterids</taxon>
        <taxon>lamiids</taxon>
        <taxon>Gentianales</taxon>
        <taxon>Rubiaceae</taxon>
        <taxon>Rubioideae</taxon>
        <taxon>Spermacoceae</taxon>
        <taxon>Hedyotis-Oldenlandia complex</taxon>
        <taxon>Oldenlandia</taxon>
    </lineage>
</organism>
<reference evidence="7" key="1">
    <citation type="submission" date="2023-03" db="EMBL/GenBank/DDBJ databases">
        <authorList>
            <person name="Julca I."/>
        </authorList>
    </citation>
    <scope>NUCLEOTIDE SEQUENCE</scope>
</reference>
<protein>
    <submittedName>
        <fullName evidence="7">OLC1v1009902C1</fullName>
    </submittedName>
</protein>
<dbReference type="PANTHER" id="PTHR36766">
    <property type="entry name" value="PLANT BROAD-SPECTRUM MILDEW RESISTANCE PROTEIN RPW8"/>
    <property type="match status" value="1"/>
</dbReference>
<gene>
    <name evidence="7" type="ORF">OLC1_LOCUS17724</name>
</gene>
<sequence>MDIQLVFPDLRFLVCLWITSSSSKVEDDEKQKKKIDQVFNKAKAVAKEAEIHLQKAVIDRFSDDPQRQMKLTTGTKLANLGRSARDSFPSVESKMLRCVTPLREMIDSLKPLVEDILSRFSLDFHLHHPTDSGPAAGDYDWNLFRLNLEKAIKALKNKAKVAEPLCETLIRVLNSLDWLHTLTTTTKTKCWKENMMADDRQFVGIVVLISCFIKNTRMMKEDVHKILVDIGIKDVVQEAGHLKSRDARAGRTHYAILLANIWSVQAEIFIKGGDTSTILATLSKDKHLQALHAGCRFLKHQEKESSLILKVIEKVPNQVKSLYKSSPDTKVVANGVTSVCNTFPLAENLKGGGVKDMDIQLFELLEKVQHLKAKLIGFFRIPLFNVPKVPGLCFIEFLVQNARDLLISNHDSIAYATHYIEAFRTELDFIVSTFPDVFKQGIEKQKHDGLLTQLVDVAYQVATTTVEEAMVGLEDQKIEIIDRLTRGRQQRDIVSIVGMPRIGKTTLGNNVFCNQTVVHHFRIHAWICVSQKYKKRDLLLDILRYTIPITDNINAMSDDDLQLLLYKQLKGKRYLIVMDGMWSATAWDDLRISFPDDSNSSRILITSRLRDMVSKISDPHLLRPLSEKESWELLKLKIFQENECPQELLEVGWQIAKNCKGLPLAIGAIAGLLNRTGGRSQDVESNCQ</sequence>
<dbReference type="InterPro" id="IPR042197">
    <property type="entry name" value="Apaf_helical"/>
</dbReference>
<evidence type="ECO:0000256" key="5">
    <source>
        <dbReference type="ARBA" id="ARBA00022840"/>
    </source>
</evidence>
<name>A0AAV1DPZ4_OLDCO</name>
<evidence type="ECO:0000256" key="3">
    <source>
        <dbReference type="ARBA" id="ARBA00022741"/>
    </source>
</evidence>
<dbReference type="Gene3D" id="3.40.50.300">
    <property type="entry name" value="P-loop containing nucleotide triphosphate hydrolases"/>
    <property type="match status" value="1"/>
</dbReference>
<keyword evidence="5" id="KW-0067">ATP-binding</keyword>
<dbReference type="Proteomes" id="UP001161247">
    <property type="component" value="Chromosome 6"/>
</dbReference>
<evidence type="ECO:0000256" key="4">
    <source>
        <dbReference type="ARBA" id="ARBA00022821"/>
    </source>
</evidence>
<dbReference type="PANTHER" id="PTHR36766:SF44">
    <property type="entry name" value="NBS-CODING RESISTANCE GENE ANALOG"/>
    <property type="match status" value="1"/>
</dbReference>
<dbReference type="FunFam" id="3.40.50.300:FF:001091">
    <property type="entry name" value="Probable disease resistance protein At1g61300"/>
    <property type="match status" value="1"/>
</dbReference>
<keyword evidence="2" id="KW-0433">Leucine-rich repeat</keyword>
<dbReference type="EMBL" id="OX459123">
    <property type="protein sequence ID" value="CAI9109958.1"/>
    <property type="molecule type" value="Genomic_DNA"/>
</dbReference>
<keyword evidence="4" id="KW-0611">Plant defense</keyword>
<dbReference type="InterPro" id="IPR027417">
    <property type="entry name" value="P-loop_NTPase"/>
</dbReference>
<dbReference type="PRINTS" id="PR00364">
    <property type="entry name" value="DISEASERSIST"/>
</dbReference>
<feature type="domain" description="NB-ARC" evidence="6">
    <location>
        <begin position="474"/>
        <end position="643"/>
    </location>
</feature>
<evidence type="ECO:0000313" key="7">
    <source>
        <dbReference type="EMBL" id="CAI9109958.1"/>
    </source>
</evidence>